<feature type="transmembrane region" description="Helical" evidence="10">
    <location>
        <begin position="86"/>
        <end position="107"/>
    </location>
</feature>
<evidence type="ECO:0000256" key="1">
    <source>
        <dbReference type="ARBA" id="ARBA00001947"/>
    </source>
</evidence>
<dbReference type="InterPro" id="IPR008915">
    <property type="entry name" value="Peptidase_M50"/>
</dbReference>
<gene>
    <name evidence="12" type="ORF">NIES2135_24780</name>
</gene>
<dbReference type="GO" id="GO:0008233">
    <property type="term" value="F:peptidase activity"/>
    <property type="evidence" value="ECO:0007669"/>
    <property type="project" value="UniProtKB-KW"/>
</dbReference>
<feature type="transmembrane region" description="Helical" evidence="10">
    <location>
        <begin position="20"/>
        <end position="48"/>
    </location>
</feature>
<evidence type="ECO:0000313" key="12">
    <source>
        <dbReference type="EMBL" id="BAY55654.1"/>
    </source>
</evidence>
<dbReference type="Proteomes" id="UP000217895">
    <property type="component" value="Chromosome"/>
</dbReference>
<keyword evidence="5 10" id="KW-0812">Transmembrane</keyword>
<feature type="transmembrane region" description="Helical" evidence="10">
    <location>
        <begin position="491"/>
        <end position="508"/>
    </location>
</feature>
<dbReference type="PANTHER" id="PTHR31412">
    <property type="entry name" value="ZINC METALLOPROTEASE EGY1"/>
    <property type="match status" value="1"/>
</dbReference>
<comment type="similarity">
    <text evidence="3">Belongs to the peptidase M50B family.</text>
</comment>
<organism evidence="12 13">
    <name type="scientific">Leptolyngbya boryana NIES-2135</name>
    <dbReference type="NCBI Taxonomy" id="1973484"/>
    <lineage>
        <taxon>Bacteria</taxon>
        <taxon>Bacillati</taxon>
        <taxon>Cyanobacteriota</taxon>
        <taxon>Cyanophyceae</taxon>
        <taxon>Leptolyngbyales</taxon>
        <taxon>Leptolyngbyaceae</taxon>
        <taxon>Leptolyngbya group</taxon>
        <taxon>Leptolyngbya</taxon>
    </lineage>
</organism>
<evidence type="ECO:0000256" key="3">
    <source>
        <dbReference type="ARBA" id="ARBA00007931"/>
    </source>
</evidence>
<evidence type="ECO:0000256" key="8">
    <source>
        <dbReference type="ARBA" id="ARBA00022989"/>
    </source>
</evidence>
<keyword evidence="9 10" id="KW-0472">Membrane</keyword>
<dbReference type="CDD" id="cd06160">
    <property type="entry name" value="S2P-M50_like_2"/>
    <property type="match status" value="1"/>
</dbReference>
<comment type="subcellular location">
    <subcellularLocation>
        <location evidence="2">Membrane</location>
        <topology evidence="2">Multi-pass membrane protein</topology>
    </subcellularLocation>
</comment>
<keyword evidence="7" id="KW-0809">Transit peptide</keyword>
<name>A0A1Z4JFV1_LEPBY</name>
<feature type="transmembrane region" description="Helical" evidence="10">
    <location>
        <begin position="343"/>
        <end position="363"/>
    </location>
</feature>
<keyword evidence="4" id="KW-0645">Protease</keyword>
<evidence type="ECO:0000256" key="4">
    <source>
        <dbReference type="ARBA" id="ARBA00022670"/>
    </source>
</evidence>
<evidence type="ECO:0000256" key="10">
    <source>
        <dbReference type="SAM" id="Phobius"/>
    </source>
</evidence>
<sequence>MGLANENSLGYEKSYIVDLVVFHAIVRSSLGVEMITALAVLVALGILAVGFNRARPYGKLGILAWFQSVVLMSPWIIFFGLFSAGIYLNLAGMLLLFVISTGIYIWIGRKLRAEGQEFLAQRAAAKVAIESAFPKSDDATEAPVMIPPESLSIPNEDLQAIKSIFGIDTYFLTETISYQDGAIFKGNLRGDPDSTHAKLTENLKAQVGDRYRLFLIENQEEKPVVVVLPSKNDPKPLTLTQTLLSIVLFLATIAASLETGGILLGFDFYGSPERYAEVLPFSIGILAVLLAHEFGHWIVAKRYQIKLNLPFFIPTWQIGSFGAITKFASLLPNRSTLFDISVAGPLAGGAVAFGMLIAGLLMSHEGSGFKVPTQFFEGSILVGTLARVIMGAEIQRSIVEVSPLVVLGWIGLVVTAINVMPAGQLDGGRIVQAIYGRKIAARATVATIIILGLASFVNPLALYWAIVIVVLQRTPERPSLNELTEPDDARAGIALVVLFLMLMILLPLTPSLAGRLGIGG</sequence>
<evidence type="ECO:0000256" key="9">
    <source>
        <dbReference type="ARBA" id="ARBA00023136"/>
    </source>
</evidence>
<feature type="transmembrane region" description="Helical" evidence="10">
    <location>
        <begin position="60"/>
        <end position="80"/>
    </location>
</feature>
<reference evidence="12 13" key="1">
    <citation type="submission" date="2017-06" db="EMBL/GenBank/DDBJ databases">
        <title>Genome sequencing of cyanobaciteial culture collection at National Institute for Environmental Studies (NIES).</title>
        <authorList>
            <person name="Hirose Y."/>
            <person name="Shimura Y."/>
            <person name="Fujisawa T."/>
            <person name="Nakamura Y."/>
            <person name="Kawachi M."/>
        </authorList>
    </citation>
    <scope>NUCLEOTIDE SEQUENCE [LARGE SCALE GENOMIC DNA]</scope>
    <source>
        <strain evidence="12 13">NIES-2135</strain>
    </source>
</reference>
<proteinExistence type="inferred from homology"/>
<dbReference type="AlphaFoldDB" id="A0A1Z4JFV1"/>
<dbReference type="GO" id="GO:0006508">
    <property type="term" value="P:proteolysis"/>
    <property type="evidence" value="ECO:0007669"/>
    <property type="project" value="UniProtKB-KW"/>
</dbReference>
<accession>A0A1Z4JFV1</accession>
<feature type="domain" description="Peptidase M50" evidence="11">
    <location>
        <begin position="281"/>
        <end position="454"/>
    </location>
</feature>
<feature type="transmembrane region" description="Helical" evidence="10">
    <location>
        <begin position="404"/>
        <end position="422"/>
    </location>
</feature>
<feature type="transmembrane region" description="Helical" evidence="10">
    <location>
        <begin position="243"/>
        <end position="266"/>
    </location>
</feature>
<keyword evidence="8 10" id="KW-1133">Transmembrane helix</keyword>
<evidence type="ECO:0000256" key="6">
    <source>
        <dbReference type="ARBA" id="ARBA00022801"/>
    </source>
</evidence>
<feature type="transmembrane region" description="Helical" evidence="10">
    <location>
        <begin position="311"/>
        <end position="331"/>
    </location>
</feature>
<protein>
    <submittedName>
        <fullName evidence="12">Peptidase M50</fullName>
    </submittedName>
</protein>
<comment type="cofactor">
    <cofactor evidence="1">
        <name>Zn(2+)</name>
        <dbReference type="ChEBI" id="CHEBI:29105"/>
    </cofactor>
</comment>
<evidence type="ECO:0000256" key="2">
    <source>
        <dbReference type="ARBA" id="ARBA00004141"/>
    </source>
</evidence>
<dbReference type="EMBL" id="AP018203">
    <property type="protein sequence ID" value="BAY55654.1"/>
    <property type="molecule type" value="Genomic_DNA"/>
</dbReference>
<evidence type="ECO:0000259" key="11">
    <source>
        <dbReference type="Pfam" id="PF02163"/>
    </source>
</evidence>
<evidence type="ECO:0000256" key="7">
    <source>
        <dbReference type="ARBA" id="ARBA00022946"/>
    </source>
</evidence>
<keyword evidence="6" id="KW-0378">Hydrolase</keyword>
<keyword evidence="13" id="KW-1185">Reference proteome</keyword>
<dbReference type="InterPro" id="IPR044838">
    <property type="entry name" value="EGY1-like"/>
</dbReference>
<dbReference type="GO" id="GO:0016020">
    <property type="term" value="C:membrane"/>
    <property type="evidence" value="ECO:0007669"/>
    <property type="project" value="UniProtKB-SubCell"/>
</dbReference>
<dbReference type="Pfam" id="PF02163">
    <property type="entry name" value="Peptidase_M50"/>
    <property type="match status" value="1"/>
</dbReference>
<evidence type="ECO:0000256" key="5">
    <source>
        <dbReference type="ARBA" id="ARBA00022692"/>
    </source>
</evidence>
<evidence type="ECO:0000313" key="13">
    <source>
        <dbReference type="Proteomes" id="UP000217895"/>
    </source>
</evidence>
<feature type="transmembrane region" description="Helical" evidence="10">
    <location>
        <begin position="443"/>
        <end position="471"/>
    </location>
</feature>
<feature type="transmembrane region" description="Helical" evidence="10">
    <location>
        <begin position="278"/>
        <end position="299"/>
    </location>
</feature>
<dbReference type="PANTHER" id="PTHR31412:SF0">
    <property type="entry name" value="ZINC METALLOPROTEASE EGY1, CHLOROPLASTIC-RELATED"/>
    <property type="match status" value="1"/>
</dbReference>